<protein>
    <submittedName>
        <fullName evidence="1">Uncharacterized protein</fullName>
    </submittedName>
</protein>
<evidence type="ECO:0000313" key="2">
    <source>
        <dbReference type="Proteomes" id="UP000011932"/>
    </source>
</evidence>
<dbReference type="STRING" id="349215.A11S_2161"/>
<name>M4W0J5_9BACT</name>
<dbReference type="KEGG" id="man:A11S_2161"/>
<gene>
    <name evidence="1" type="ORF">A11S_2161</name>
</gene>
<dbReference type="HOGENOM" id="CLU_1561153_0_0_5"/>
<dbReference type="AlphaFoldDB" id="M4W0J5"/>
<dbReference type="Proteomes" id="UP000011932">
    <property type="component" value="Chromosome"/>
</dbReference>
<accession>M4W0J5</accession>
<evidence type="ECO:0000313" key="1">
    <source>
        <dbReference type="EMBL" id="AGH98959.1"/>
    </source>
</evidence>
<dbReference type="EMBL" id="CP003538">
    <property type="protein sequence ID" value="AGH98959.1"/>
    <property type="molecule type" value="Genomic_DNA"/>
</dbReference>
<organism evidence="1 2">
    <name type="scientific">Micavibrio aeruginosavorus EPB</name>
    <dbReference type="NCBI Taxonomy" id="349215"/>
    <lineage>
        <taxon>Bacteria</taxon>
        <taxon>Pseudomonadati</taxon>
        <taxon>Bdellovibrionota</taxon>
        <taxon>Bdellovibrionia</taxon>
        <taxon>Bdellovibrionales</taxon>
        <taxon>Pseudobdellovibrionaceae</taxon>
        <taxon>Micavibrio</taxon>
    </lineage>
</organism>
<reference evidence="1 2" key="1">
    <citation type="journal article" date="2013" name="ISME J.">
        <title>By their genes ye shall know them: genomic signatures of predatory bacteria.</title>
        <authorList>
            <person name="Pasternak Z."/>
            <person name="Pietrokovski S."/>
            <person name="Rotem O."/>
            <person name="Gophna U."/>
            <person name="Lurie-Weinberger M.N."/>
            <person name="Jurkevitch E."/>
        </authorList>
    </citation>
    <scope>NUCLEOTIDE SEQUENCE [LARGE SCALE GENOMIC DNA]</scope>
    <source>
        <strain evidence="1">EPB</strain>
    </source>
</reference>
<proteinExistence type="predicted"/>
<sequence>MSDIIRVIYARKPADWHEIESGSRYGSGTAYNTEIIETREMAAAEYDDFIAKPLAYRDWLGDKGGWKNNHTRLAIAVTSPGRETLYVDPSGYRYARYVGRRMADPSVVKFPEVRVGLTGKDGNAFNILGLCKRAAYRAGVSDQEITAFLDEATEGDYSHLLATCQRWFDCY</sequence>
<dbReference type="RefSeq" id="WP_015468473.1">
    <property type="nucleotide sequence ID" value="NC_020812.1"/>
</dbReference>